<reference evidence="7 8" key="1">
    <citation type="submission" date="2018-01" db="EMBL/GenBank/DDBJ databases">
        <title>Draft genome of the strawberry crown rot pathogen Phytophthora cactorum.</title>
        <authorList>
            <person name="Armitage A.D."/>
            <person name="Lysoe E."/>
            <person name="Nellist C.F."/>
            <person name="Harrison R.J."/>
            <person name="Brurberg M.B."/>
        </authorList>
    </citation>
    <scope>NUCLEOTIDE SEQUENCE [LARGE SCALE GENOMIC DNA]</scope>
    <source>
        <strain evidence="7 8">10300</strain>
    </source>
</reference>
<dbReference type="Gene3D" id="1.10.510.10">
    <property type="entry name" value="Transferase(Phosphotransferase) domain 1"/>
    <property type="match status" value="1"/>
</dbReference>
<feature type="domain" description="Protein kinase" evidence="1">
    <location>
        <begin position="1"/>
        <end position="191"/>
    </location>
</feature>
<dbReference type="PANTHER" id="PTHR44329:SF214">
    <property type="entry name" value="PROTEIN KINASE DOMAIN-CONTAINING PROTEIN"/>
    <property type="match status" value="1"/>
</dbReference>
<evidence type="ECO:0000313" key="7">
    <source>
        <dbReference type="EMBL" id="RAW36772.1"/>
    </source>
</evidence>
<evidence type="ECO:0000259" key="1">
    <source>
        <dbReference type="PROSITE" id="PS50011"/>
    </source>
</evidence>
<dbReference type="EMBL" id="RCMI01000303">
    <property type="protein sequence ID" value="KAG2918920.1"/>
    <property type="molecule type" value="Genomic_DNA"/>
</dbReference>
<dbReference type="Proteomes" id="UP000735874">
    <property type="component" value="Unassembled WGS sequence"/>
</dbReference>
<dbReference type="Proteomes" id="UP000760860">
    <property type="component" value="Unassembled WGS sequence"/>
</dbReference>
<evidence type="ECO:0000313" key="4">
    <source>
        <dbReference type="EMBL" id="KAG2954049.1"/>
    </source>
</evidence>
<dbReference type="EMBL" id="RCML01000321">
    <property type="protein sequence ID" value="KAG2980931.1"/>
    <property type="molecule type" value="Genomic_DNA"/>
</dbReference>
<evidence type="ECO:0000313" key="8">
    <source>
        <dbReference type="Proteomes" id="UP000251314"/>
    </source>
</evidence>
<reference evidence="2" key="2">
    <citation type="submission" date="2018-10" db="EMBL/GenBank/DDBJ databases">
        <title>Effector identification in a new, highly contiguous assembly of the strawberry crown rot pathogen Phytophthora cactorum.</title>
        <authorList>
            <person name="Armitage A.D."/>
            <person name="Nellist C.F."/>
            <person name="Bates H."/>
            <person name="Vickerstaff R.J."/>
            <person name="Harrison R.J."/>
        </authorList>
    </citation>
    <scope>NUCLEOTIDE SEQUENCE</scope>
    <source>
        <strain evidence="2">15-7</strain>
        <strain evidence="3">4032</strain>
        <strain evidence="4">4040</strain>
        <strain evidence="5">P415</strain>
        <strain evidence="6">P421</strain>
    </source>
</reference>
<dbReference type="STRING" id="29920.A0A329SMG3"/>
<dbReference type="Proteomes" id="UP000251314">
    <property type="component" value="Unassembled WGS sequence"/>
</dbReference>
<organism evidence="7 8">
    <name type="scientific">Phytophthora cactorum</name>
    <dbReference type="NCBI Taxonomy" id="29920"/>
    <lineage>
        <taxon>Eukaryota</taxon>
        <taxon>Sar</taxon>
        <taxon>Stramenopiles</taxon>
        <taxon>Oomycota</taxon>
        <taxon>Peronosporomycetes</taxon>
        <taxon>Peronosporales</taxon>
        <taxon>Peronosporaceae</taxon>
        <taxon>Phytophthora</taxon>
    </lineage>
</organism>
<keyword evidence="8" id="KW-1185">Reference proteome</keyword>
<evidence type="ECO:0000313" key="2">
    <source>
        <dbReference type="EMBL" id="KAG2856314.1"/>
    </source>
</evidence>
<dbReference type="VEuPathDB" id="FungiDB:PC110_g6946"/>
<dbReference type="Pfam" id="PF07714">
    <property type="entry name" value="PK_Tyr_Ser-Thr"/>
    <property type="match status" value="1"/>
</dbReference>
<accession>A0A329SMG3</accession>
<dbReference type="InterPro" id="IPR001245">
    <property type="entry name" value="Ser-Thr/Tyr_kinase_cat_dom"/>
</dbReference>
<protein>
    <recommendedName>
        <fullName evidence="1">Protein kinase domain-containing protein</fullName>
    </recommendedName>
</protein>
<dbReference type="PROSITE" id="PS00108">
    <property type="entry name" value="PROTEIN_KINASE_ST"/>
    <property type="match status" value="1"/>
</dbReference>
<dbReference type="InterPro" id="IPR008271">
    <property type="entry name" value="Ser/Thr_kinase_AS"/>
</dbReference>
<evidence type="ECO:0000313" key="5">
    <source>
        <dbReference type="EMBL" id="KAG2980931.1"/>
    </source>
</evidence>
<dbReference type="EMBL" id="MJFZ01000129">
    <property type="protein sequence ID" value="RAW36772.1"/>
    <property type="molecule type" value="Genomic_DNA"/>
</dbReference>
<dbReference type="GO" id="GO:0004674">
    <property type="term" value="F:protein serine/threonine kinase activity"/>
    <property type="evidence" value="ECO:0007669"/>
    <property type="project" value="TreeGrafter"/>
</dbReference>
<dbReference type="EMBL" id="RCMG01000339">
    <property type="protein sequence ID" value="KAG2856314.1"/>
    <property type="molecule type" value="Genomic_DNA"/>
</dbReference>
<dbReference type="OrthoDB" id="117485at2759"/>
<dbReference type="InterPro" id="IPR011009">
    <property type="entry name" value="Kinase-like_dom_sf"/>
</dbReference>
<dbReference type="Proteomes" id="UP000697107">
    <property type="component" value="Unassembled WGS sequence"/>
</dbReference>
<gene>
    <name evidence="7" type="ORF">PC110_g6946</name>
    <name evidence="2" type="ORF">PC113_g11682</name>
    <name evidence="3" type="ORF">PC115_g10335</name>
    <name evidence="4" type="ORF">PC117_g1499</name>
    <name evidence="5" type="ORF">PC118_g10898</name>
    <name evidence="6" type="ORF">PC129_g9358</name>
</gene>
<dbReference type="InterPro" id="IPR051681">
    <property type="entry name" value="Ser/Thr_Kinases-Pseudokinases"/>
</dbReference>
<evidence type="ECO:0000313" key="3">
    <source>
        <dbReference type="EMBL" id="KAG2918920.1"/>
    </source>
</evidence>
<dbReference type="EMBL" id="RCMV01000291">
    <property type="protein sequence ID" value="KAG3219883.1"/>
    <property type="molecule type" value="Genomic_DNA"/>
</dbReference>
<dbReference type="SUPFAM" id="SSF56112">
    <property type="entry name" value="Protein kinase-like (PK-like)"/>
    <property type="match status" value="1"/>
</dbReference>
<evidence type="ECO:0000313" key="6">
    <source>
        <dbReference type="EMBL" id="KAG3219883.1"/>
    </source>
</evidence>
<dbReference type="InterPro" id="IPR000719">
    <property type="entry name" value="Prot_kinase_dom"/>
</dbReference>
<dbReference type="PROSITE" id="PS50011">
    <property type="entry name" value="PROTEIN_KINASE_DOM"/>
    <property type="match status" value="1"/>
</dbReference>
<dbReference type="AlphaFoldDB" id="A0A329SMG3"/>
<proteinExistence type="predicted"/>
<comment type="caution">
    <text evidence="7">The sequence shown here is derived from an EMBL/GenBank/DDBJ whole genome shotgun (WGS) entry which is preliminary data.</text>
</comment>
<sequence>MFGAFCRGYYVLISDFASKGQLDTYLKKEPHYSQVWGLLYDAALGLQWLQFRGIIHADLKCNNIVVTASGRVKLIDYGLSRVRTCRGFRSGDALPWKAPECLIRGSESSFASDVYSFGMCVVEAVSGDFPWGKTRVGSYYVKQGQLPQRPDSFSMIQWELVKRMRCFKPEERLQLADAVKVLGAFAQHSQYVNDQGIQEMLAKSEGDPLAEMNHQHPIPSTA</sequence>
<dbReference type="GO" id="GO:0005524">
    <property type="term" value="F:ATP binding"/>
    <property type="evidence" value="ECO:0007669"/>
    <property type="project" value="InterPro"/>
</dbReference>
<dbReference type="SMART" id="SM00220">
    <property type="entry name" value="S_TKc"/>
    <property type="match status" value="1"/>
</dbReference>
<dbReference type="Proteomes" id="UP000774804">
    <property type="component" value="Unassembled WGS sequence"/>
</dbReference>
<dbReference type="Proteomes" id="UP000736787">
    <property type="component" value="Unassembled WGS sequence"/>
</dbReference>
<name>A0A329SMG3_9STRA</name>
<dbReference type="PANTHER" id="PTHR44329">
    <property type="entry name" value="SERINE/THREONINE-PROTEIN KINASE TNNI3K-RELATED"/>
    <property type="match status" value="1"/>
</dbReference>
<dbReference type="EMBL" id="RCMK01000018">
    <property type="protein sequence ID" value="KAG2954049.1"/>
    <property type="molecule type" value="Genomic_DNA"/>
</dbReference>